<sequence length="11" mass="1284">MKTMLIICSML</sequence>
<feature type="non-terminal residue" evidence="1">
    <location>
        <position position="11"/>
    </location>
</feature>
<comment type="caution">
    <text evidence="1">The sequence shown here is derived from an EMBL/GenBank/DDBJ whole genome shotgun (WGS) entry which is preliminary data.</text>
</comment>
<protein>
    <submittedName>
        <fullName evidence="1">Uncharacterized protein</fullName>
    </submittedName>
</protein>
<dbReference type="Proteomes" id="UP000708208">
    <property type="component" value="Unassembled WGS sequence"/>
</dbReference>
<proteinExistence type="predicted"/>
<name>A0A8J2NV53_9HEXA</name>
<accession>A0A8J2NV53</accession>
<evidence type="ECO:0000313" key="2">
    <source>
        <dbReference type="Proteomes" id="UP000708208"/>
    </source>
</evidence>
<keyword evidence="2" id="KW-1185">Reference proteome</keyword>
<gene>
    <name evidence="1" type="ORF">AFUS01_LOCUS16455</name>
</gene>
<organism evidence="1 2">
    <name type="scientific">Allacma fusca</name>
    <dbReference type="NCBI Taxonomy" id="39272"/>
    <lineage>
        <taxon>Eukaryota</taxon>
        <taxon>Metazoa</taxon>
        <taxon>Ecdysozoa</taxon>
        <taxon>Arthropoda</taxon>
        <taxon>Hexapoda</taxon>
        <taxon>Collembola</taxon>
        <taxon>Symphypleona</taxon>
        <taxon>Sminthuridae</taxon>
        <taxon>Allacma</taxon>
    </lineage>
</organism>
<dbReference type="EMBL" id="CAJVCH010151144">
    <property type="protein sequence ID" value="CAG7727623.1"/>
    <property type="molecule type" value="Genomic_DNA"/>
</dbReference>
<evidence type="ECO:0000313" key="1">
    <source>
        <dbReference type="EMBL" id="CAG7727623.1"/>
    </source>
</evidence>
<reference evidence="1" key="1">
    <citation type="submission" date="2021-06" db="EMBL/GenBank/DDBJ databases">
        <authorList>
            <person name="Hodson N. C."/>
            <person name="Mongue J. A."/>
            <person name="Jaron S. K."/>
        </authorList>
    </citation>
    <scope>NUCLEOTIDE SEQUENCE</scope>
</reference>